<feature type="transmembrane region" description="Helical" evidence="7">
    <location>
        <begin position="24"/>
        <end position="45"/>
    </location>
</feature>
<dbReference type="InterPro" id="IPR003594">
    <property type="entry name" value="HATPase_dom"/>
</dbReference>
<dbReference type="Gene3D" id="1.10.287.130">
    <property type="match status" value="1"/>
</dbReference>
<keyword evidence="7" id="KW-0472">Membrane</keyword>
<gene>
    <name evidence="9" type="primary">luxQ_6</name>
    <name evidence="9" type="ORF">SHM7688_01507</name>
</gene>
<feature type="transmembrane region" description="Helical" evidence="7">
    <location>
        <begin position="229"/>
        <end position="250"/>
    </location>
</feature>
<keyword evidence="10" id="KW-1185">Reference proteome</keyword>
<dbReference type="FunFam" id="3.30.565.10:FF:000010">
    <property type="entry name" value="Sensor histidine kinase RcsC"/>
    <property type="match status" value="1"/>
</dbReference>
<evidence type="ECO:0000256" key="5">
    <source>
        <dbReference type="ARBA" id="ARBA00022777"/>
    </source>
</evidence>
<dbReference type="SMART" id="SM00388">
    <property type="entry name" value="HisKA"/>
    <property type="match status" value="1"/>
</dbReference>
<dbReference type="GO" id="GO:0009927">
    <property type="term" value="F:histidine phosphotransfer kinase activity"/>
    <property type="evidence" value="ECO:0007669"/>
    <property type="project" value="TreeGrafter"/>
</dbReference>
<dbReference type="EC" id="2.7.13.3" evidence="2"/>
<dbReference type="PANTHER" id="PTHR43047">
    <property type="entry name" value="TWO-COMPONENT HISTIDINE PROTEIN KINASE"/>
    <property type="match status" value="1"/>
</dbReference>
<keyword evidence="7" id="KW-0812">Transmembrane</keyword>
<dbReference type="CDD" id="cd00082">
    <property type="entry name" value="HisKA"/>
    <property type="match status" value="1"/>
</dbReference>
<dbReference type="Gene3D" id="3.30.565.10">
    <property type="entry name" value="Histidine kinase-like ATPase, C-terminal domain"/>
    <property type="match status" value="1"/>
</dbReference>
<evidence type="ECO:0000256" key="7">
    <source>
        <dbReference type="SAM" id="Phobius"/>
    </source>
</evidence>
<keyword evidence="3" id="KW-0597">Phosphoprotein</keyword>
<dbReference type="EMBL" id="CYPW01000012">
    <property type="protein sequence ID" value="CUH52067.1"/>
    <property type="molecule type" value="Genomic_DNA"/>
</dbReference>
<dbReference type="AlphaFoldDB" id="A0A0P1FDT5"/>
<keyword evidence="4 9" id="KW-0808">Transferase</keyword>
<dbReference type="InterPro" id="IPR005467">
    <property type="entry name" value="His_kinase_dom"/>
</dbReference>
<name>A0A0P1FDT5_9RHOB</name>
<dbReference type="STRING" id="321267.SHM7688_01507"/>
<dbReference type="InterPro" id="IPR036097">
    <property type="entry name" value="HisK_dim/P_sf"/>
</dbReference>
<dbReference type="SUPFAM" id="SSF55874">
    <property type="entry name" value="ATPase domain of HSP90 chaperone/DNA topoisomerase II/histidine kinase"/>
    <property type="match status" value="1"/>
</dbReference>
<evidence type="ECO:0000313" key="10">
    <source>
        <dbReference type="Proteomes" id="UP000054823"/>
    </source>
</evidence>
<evidence type="ECO:0000256" key="3">
    <source>
        <dbReference type="ARBA" id="ARBA00022553"/>
    </source>
</evidence>
<evidence type="ECO:0000256" key="4">
    <source>
        <dbReference type="ARBA" id="ARBA00022679"/>
    </source>
</evidence>
<reference evidence="9 10" key="1">
    <citation type="submission" date="2015-09" db="EMBL/GenBank/DDBJ databases">
        <authorList>
            <consortium name="Swine Surveillance"/>
        </authorList>
    </citation>
    <scope>NUCLEOTIDE SEQUENCE [LARGE SCALE GENOMIC DNA]</scope>
    <source>
        <strain evidence="9 10">CECT 7688</strain>
    </source>
</reference>
<dbReference type="InterPro" id="IPR003661">
    <property type="entry name" value="HisK_dim/P_dom"/>
</dbReference>
<dbReference type="InterPro" id="IPR004358">
    <property type="entry name" value="Sig_transdc_His_kin-like_C"/>
</dbReference>
<dbReference type="GO" id="GO:0005886">
    <property type="term" value="C:plasma membrane"/>
    <property type="evidence" value="ECO:0007669"/>
    <property type="project" value="TreeGrafter"/>
</dbReference>
<evidence type="ECO:0000259" key="8">
    <source>
        <dbReference type="PROSITE" id="PS50109"/>
    </source>
</evidence>
<dbReference type="PROSITE" id="PS50109">
    <property type="entry name" value="HIS_KIN"/>
    <property type="match status" value="1"/>
</dbReference>
<sequence length="521" mass="56755">MPSLPSKRALSITAISQRHLRKRLGVAIAVLVIPLLIVSATSIAYQKKASLHARYVIAVGQLLEGMAKLKGDVALLETGRESDLGEFQKTYGDALKLFTALRAADPDGEETLEVSNAENRELLTARIREAAINPEQVSRELGLFEHEMPSSLVEVWEEENEWEVSSFEQVSIEKAVGMSLLAAADLIEAPAPLTFDQFWSAYEMLPDNKINQVTTLLNATARGAYQAPIFLTFLMVAAACLAAIFAWVSIVRPLINQILEMQLQLREEAMAAQASDMAKTQFLATISHELRTPMNGIIGAAQLLEVADLSEEDKDLIDILNSCAANQMDLIEEILTFGEIEAGALEMREDPLDVSDLIKSATNFANVLTQKKGLSLEVRVSRHMPPILGDVKRLRQIVVNLVGNAIKFTEAGTITVEAVVEQSEDEQHGVLRISVKDTGVGIAIEDQEKIFDRFTQVDSSSTRKAGGTGLGLSIAQGIAQKANGKITLESQLGSGSTFTLEIPTEIISSAEVKVHELRRAV</sequence>
<dbReference type="SMART" id="SM00387">
    <property type="entry name" value="HATPase_c"/>
    <property type="match status" value="1"/>
</dbReference>
<dbReference type="PANTHER" id="PTHR43047:SF72">
    <property type="entry name" value="OSMOSENSING HISTIDINE PROTEIN KINASE SLN1"/>
    <property type="match status" value="1"/>
</dbReference>
<evidence type="ECO:0000256" key="1">
    <source>
        <dbReference type="ARBA" id="ARBA00000085"/>
    </source>
</evidence>
<protein>
    <recommendedName>
        <fullName evidence="2">histidine kinase</fullName>
        <ecNumber evidence="2">2.7.13.3</ecNumber>
    </recommendedName>
</protein>
<evidence type="ECO:0000256" key="2">
    <source>
        <dbReference type="ARBA" id="ARBA00012438"/>
    </source>
</evidence>
<keyword evidence="7" id="KW-1133">Transmembrane helix</keyword>
<organism evidence="9 10">
    <name type="scientific">Shimia marina</name>
    <dbReference type="NCBI Taxonomy" id="321267"/>
    <lineage>
        <taxon>Bacteria</taxon>
        <taxon>Pseudomonadati</taxon>
        <taxon>Pseudomonadota</taxon>
        <taxon>Alphaproteobacteria</taxon>
        <taxon>Rhodobacterales</taxon>
        <taxon>Roseobacteraceae</taxon>
    </lineage>
</organism>
<comment type="catalytic activity">
    <reaction evidence="1">
        <text>ATP + protein L-histidine = ADP + protein N-phospho-L-histidine.</text>
        <dbReference type="EC" id="2.7.13.3"/>
    </reaction>
</comment>
<keyword evidence="6" id="KW-0902">Two-component regulatory system</keyword>
<dbReference type="Pfam" id="PF00512">
    <property type="entry name" value="HisKA"/>
    <property type="match status" value="1"/>
</dbReference>
<feature type="domain" description="Histidine kinase" evidence="8">
    <location>
        <begin position="285"/>
        <end position="506"/>
    </location>
</feature>
<accession>A0A0P1FDT5</accession>
<dbReference type="Pfam" id="PF02518">
    <property type="entry name" value="HATPase_c"/>
    <property type="match status" value="1"/>
</dbReference>
<evidence type="ECO:0000256" key="6">
    <source>
        <dbReference type="ARBA" id="ARBA00023012"/>
    </source>
</evidence>
<dbReference type="PRINTS" id="PR00344">
    <property type="entry name" value="BCTRLSENSOR"/>
</dbReference>
<evidence type="ECO:0000313" key="9">
    <source>
        <dbReference type="EMBL" id="CUH52067.1"/>
    </source>
</evidence>
<proteinExistence type="predicted"/>
<dbReference type="Proteomes" id="UP000054823">
    <property type="component" value="Unassembled WGS sequence"/>
</dbReference>
<dbReference type="GO" id="GO:0000155">
    <property type="term" value="F:phosphorelay sensor kinase activity"/>
    <property type="evidence" value="ECO:0007669"/>
    <property type="project" value="InterPro"/>
</dbReference>
<dbReference type="CDD" id="cd16922">
    <property type="entry name" value="HATPase_EvgS-ArcB-TorS-like"/>
    <property type="match status" value="1"/>
</dbReference>
<keyword evidence="5 9" id="KW-0418">Kinase</keyword>
<dbReference type="SUPFAM" id="SSF47384">
    <property type="entry name" value="Homodimeric domain of signal transducing histidine kinase"/>
    <property type="match status" value="1"/>
</dbReference>
<dbReference type="InterPro" id="IPR036890">
    <property type="entry name" value="HATPase_C_sf"/>
</dbReference>